<comment type="caution">
    <text evidence="2">The sequence shown here is derived from an EMBL/GenBank/DDBJ whole genome shotgun (WGS) entry which is preliminary data.</text>
</comment>
<feature type="transmembrane region" description="Helical" evidence="1">
    <location>
        <begin position="12"/>
        <end position="38"/>
    </location>
</feature>
<keyword evidence="1" id="KW-1133">Transmembrane helix</keyword>
<evidence type="ECO:0000313" key="3">
    <source>
        <dbReference type="Proteomes" id="UP001596233"/>
    </source>
</evidence>
<keyword evidence="1" id="KW-0812">Transmembrane</keyword>
<proteinExistence type="predicted"/>
<reference evidence="3" key="1">
    <citation type="journal article" date="2019" name="Int. J. Syst. Evol. Microbiol.">
        <title>The Global Catalogue of Microorganisms (GCM) 10K type strain sequencing project: providing services to taxonomists for standard genome sequencing and annotation.</title>
        <authorList>
            <consortium name="The Broad Institute Genomics Platform"/>
            <consortium name="The Broad Institute Genome Sequencing Center for Infectious Disease"/>
            <person name="Wu L."/>
            <person name="Ma J."/>
        </authorList>
    </citation>
    <scope>NUCLEOTIDE SEQUENCE [LARGE SCALE GENOMIC DNA]</scope>
    <source>
        <strain evidence="3">PCU 280</strain>
    </source>
</reference>
<evidence type="ECO:0000313" key="2">
    <source>
        <dbReference type="EMBL" id="MFC6334088.1"/>
    </source>
</evidence>
<sequence length="96" mass="10502">MLIRKLLGGLLAMFAFPTLSILMVALAGSAVFVVIASVLRTLGVHIAMNIALLEVPRLLSIPVGLLFGALFFYLARQSWRLLQISYQTVKAAFIIK</sequence>
<evidence type="ECO:0000256" key="1">
    <source>
        <dbReference type="SAM" id="Phobius"/>
    </source>
</evidence>
<dbReference type="RefSeq" id="WP_379236252.1">
    <property type="nucleotide sequence ID" value="NZ_JBHSTE010000005.1"/>
</dbReference>
<organism evidence="2 3">
    <name type="scientific">Paenibacillus septentrionalis</name>
    <dbReference type="NCBI Taxonomy" id="429342"/>
    <lineage>
        <taxon>Bacteria</taxon>
        <taxon>Bacillati</taxon>
        <taxon>Bacillota</taxon>
        <taxon>Bacilli</taxon>
        <taxon>Bacillales</taxon>
        <taxon>Paenibacillaceae</taxon>
        <taxon>Paenibacillus</taxon>
    </lineage>
</organism>
<protein>
    <submittedName>
        <fullName evidence="2">Uncharacterized protein</fullName>
    </submittedName>
</protein>
<gene>
    <name evidence="2" type="ORF">ACFP56_15780</name>
</gene>
<dbReference type="EMBL" id="JBHSTE010000005">
    <property type="protein sequence ID" value="MFC6334088.1"/>
    <property type="molecule type" value="Genomic_DNA"/>
</dbReference>
<name>A0ABW1V908_9BACL</name>
<accession>A0ABW1V908</accession>
<keyword evidence="1" id="KW-0472">Membrane</keyword>
<dbReference type="Proteomes" id="UP001596233">
    <property type="component" value="Unassembled WGS sequence"/>
</dbReference>
<keyword evidence="3" id="KW-1185">Reference proteome</keyword>
<feature type="transmembrane region" description="Helical" evidence="1">
    <location>
        <begin position="58"/>
        <end position="75"/>
    </location>
</feature>